<feature type="compositionally biased region" description="Polar residues" evidence="1">
    <location>
        <begin position="182"/>
        <end position="197"/>
    </location>
</feature>
<feature type="region of interest" description="Disordered" evidence="1">
    <location>
        <begin position="542"/>
        <end position="580"/>
    </location>
</feature>
<evidence type="ECO:0000313" key="4">
    <source>
        <dbReference type="Proteomes" id="UP001213799"/>
    </source>
</evidence>
<dbReference type="Pfam" id="PF16294">
    <property type="entry name" value="RSB_motif"/>
    <property type="match status" value="1"/>
</dbReference>
<feature type="compositionally biased region" description="Pro residues" evidence="1">
    <location>
        <begin position="470"/>
        <end position="481"/>
    </location>
</feature>
<dbReference type="InterPro" id="IPR034257">
    <property type="entry name" value="Acinus_RRM"/>
</dbReference>
<accession>A0AAD6E6N2</accession>
<dbReference type="SMART" id="SM00513">
    <property type="entry name" value="SAP"/>
    <property type="match status" value="1"/>
</dbReference>
<dbReference type="InterPro" id="IPR036361">
    <property type="entry name" value="SAP_dom_sf"/>
</dbReference>
<gene>
    <name evidence="3" type="ORF">N7537_005702</name>
</gene>
<evidence type="ECO:0000313" key="3">
    <source>
        <dbReference type="EMBL" id="KAJ5602746.1"/>
    </source>
</evidence>
<dbReference type="InterPro" id="IPR032552">
    <property type="entry name" value="RSB_motif"/>
</dbReference>
<sequence>MSDYSSLKVADLKAECKKRGVPQTGLRLKQQFIDKLIELDSQTNQVTTEEAALAEEPTEPQPSAPDAVSQEKSQPEQPQDEELEQSKEEPISQPAETTAPVSGSDRAQDRQTQADEPTQGEAVSATDVKSQNVEHIAKPAEEAQAETITPKDQTPTAAPSQPQMDETAQDAKNEDPKKTQEKSVSAAQTSEVDTGLSTPLLVEEALEDTRKRKRRSQSPAPTLEEIANRKARAKETTPRVLLKDDEVPVSRDKGLNDLKSEDQKAAEDHTDKQPIETQTDSHKTPTKQDARFRNLFPPDVDTTPALHAATSALYIDGLMRPLQPVALRKHLASLASTPETTDSDAIIDFYLDSIKTHCFVSFTSLAAASRVRSAVHGTVWPNERNRKNLRADFIPDEKIKEWIETEEKSRDRAGPAARWEVRYETSDDGTTATLAEVGSAPSGRRESGFNRTPPLGPRRDTEQFDRRPSGVPPAAPGPPSRPGQGFKPLDELFESTTTKPKLYYLPVPRPVADKRLDQFDELIQKGTFPRRGGDEMRRITFEDEDKFVDIGPERFGPGPRSGAGPRGRGRGGRRGDSWRS</sequence>
<proteinExistence type="predicted"/>
<dbReference type="CDD" id="cd12432">
    <property type="entry name" value="RRM_ACINU"/>
    <property type="match status" value="1"/>
</dbReference>
<name>A0AAD6E6N2_9EURO</name>
<dbReference type="AlphaFoldDB" id="A0AAD6E6N2"/>
<dbReference type="PANTHER" id="PTHR47031">
    <property type="entry name" value="SAP DNA-BINDING DOMAIN-CONTAINING PROTEIN"/>
    <property type="match status" value="1"/>
</dbReference>
<feature type="domain" description="SAP" evidence="2">
    <location>
        <begin position="4"/>
        <end position="40"/>
    </location>
</feature>
<dbReference type="PANTHER" id="PTHR47031:SF3">
    <property type="entry name" value="SAP DOMAIN-CONTAINING PROTEIN"/>
    <property type="match status" value="1"/>
</dbReference>
<feature type="compositionally biased region" description="Basic and acidic residues" evidence="1">
    <location>
        <begin position="542"/>
        <end position="552"/>
    </location>
</feature>
<reference evidence="3" key="2">
    <citation type="submission" date="2023-01" db="EMBL/GenBank/DDBJ databases">
        <authorList>
            <person name="Petersen C."/>
        </authorList>
    </citation>
    <scope>NUCLEOTIDE SEQUENCE</scope>
    <source>
        <strain evidence="3">IBT 12815</strain>
    </source>
</reference>
<dbReference type="Pfam" id="PF02037">
    <property type="entry name" value="SAP"/>
    <property type="match status" value="1"/>
</dbReference>
<feature type="compositionally biased region" description="Polar residues" evidence="1">
    <location>
        <begin position="146"/>
        <end position="166"/>
    </location>
</feature>
<feature type="compositionally biased region" description="Basic and acidic residues" evidence="1">
    <location>
        <begin position="169"/>
        <end position="181"/>
    </location>
</feature>
<dbReference type="RefSeq" id="XP_056752544.1">
    <property type="nucleotide sequence ID" value="XM_056896759.1"/>
</dbReference>
<evidence type="ECO:0000259" key="2">
    <source>
        <dbReference type="SMART" id="SM00513"/>
    </source>
</evidence>
<dbReference type="InterPro" id="IPR003034">
    <property type="entry name" value="SAP_dom"/>
</dbReference>
<feature type="region of interest" description="Disordered" evidence="1">
    <location>
        <begin position="40"/>
        <end position="288"/>
    </location>
</feature>
<feature type="region of interest" description="Disordered" evidence="1">
    <location>
        <begin position="422"/>
        <end position="489"/>
    </location>
</feature>
<organism evidence="3 4">
    <name type="scientific">Penicillium hordei</name>
    <dbReference type="NCBI Taxonomy" id="40994"/>
    <lineage>
        <taxon>Eukaryota</taxon>
        <taxon>Fungi</taxon>
        <taxon>Dikarya</taxon>
        <taxon>Ascomycota</taxon>
        <taxon>Pezizomycotina</taxon>
        <taxon>Eurotiomycetes</taxon>
        <taxon>Eurotiomycetidae</taxon>
        <taxon>Eurotiales</taxon>
        <taxon>Aspergillaceae</taxon>
        <taxon>Penicillium</taxon>
    </lineage>
</organism>
<protein>
    <recommendedName>
        <fullName evidence="2">SAP domain-containing protein</fullName>
    </recommendedName>
</protein>
<dbReference type="Proteomes" id="UP001213799">
    <property type="component" value="Unassembled WGS sequence"/>
</dbReference>
<feature type="compositionally biased region" description="Basic and acidic residues" evidence="1">
    <location>
        <begin position="457"/>
        <end position="468"/>
    </location>
</feature>
<dbReference type="EMBL" id="JAQJAE010000003">
    <property type="protein sequence ID" value="KAJ5602746.1"/>
    <property type="molecule type" value="Genomic_DNA"/>
</dbReference>
<comment type="caution">
    <text evidence="3">The sequence shown here is derived from an EMBL/GenBank/DDBJ whole genome shotgun (WGS) entry which is preliminary data.</text>
</comment>
<dbReference type="Gene3D" id="1.10.720.30">
    <property type="entry name" value="SAP domain"/>
    <property type="match status" value="1"/>
</dbReference>
<reference evidence="3" key="1">
    <citation type="journal article" date="2023" name="IMA Fungus">
        <title>Comparative genomic study of the Penicillium genus elucidates a diverse pangenome and 15 lateral gene transfer events.</title>
        <authorList>
            <person name="Petersen C."/>
            <person name="Sorensen T."/>
            <person name="Nielsen M.R."/>
            <person name="Sondergaard T.E."/>
            <person name="Sorensen J.L."/>
            <person name="Fitzpatrick D.A."/>
            <person name="Frisvad J.C."/>
            <person name="Nielsen K.L."/>
        </authorList>
    </citation>
    <scope>NUCLEOTIDE SEQUENCE</scope>
    <source>
        <strain evidence="3">IBT 12815</strain>
    </source>
</reference>
<dbReference type="SUPFAM" id="SSF68906">
    <property type="entry name" value="SAP domain"/>
    <property type="match status" value="1"/>
</dbReference>
<evidence type="ECO:0000256" key="1">
    <source>
        <dbReference type="SAM" id="MobiDB-lite"/>
    </source>
</evidence>
<feature type="compositionally biased region" description="Basic and acidic residues" evidence="1">
    <location>
        <begin position="233"/>
        <end position="288"/>
    </location>
</feature>
<dbReference type="GeneID" id="81587001"/>
<keyword evidence="4" id="KW-1185">Reference proteome</keyword>